<dbReference type="AlphaFoldDB" id="A0AAE1DM76"/>
<sequence>METSDSCQARNGAHDGSPPYYKMAQLEIELDQLLVRNAQSRCLTGARGIARRNRLETLFTDYIKIVKPKSHEKMLKFENICNKVVSQFFSIKYLSAAKQQLRLPLTNSVGDRCYNHPDIIPGAKSKSTSSIFIFSRYESVFASLISTLAGCKHLRLVLPSRVQATILVSRHGDWALSSQESLSITGSEVTESIHRVFEDETEHALGRP</sequence>
<name>A0AAE1DM76_9GAST</name>
<dbReference type="EMBL" id="JAWDGP010003263">
    <property type="protein sequence ID" value="KAK3775891.1"/>
    <property type="molecule type" value="Genomic_DNA"/>
</dbReference>
<reference evidence="1" key="1">
    <citation type="journal article" date="2023" name="G3 (Bethesda)">
        <title>A reference genome for the long-term kleptoplast-retaining sea slug Elysia crispata morphotype clarki.</title>
        <authorList>
            <person name="Eastman K.E."/>
            <person name="Pendleton A.L."/>
            <person name="Shaikh M.A."/>
            <person name="Suttiyut T."/>
            <person name="Ogas R."/>
            <person name="Tomko P."/>
            <person name="Gavelis G."/>
            <person name="Widhalm J.R."/>
            <person name="Wisecaver J.H."/>
        </authorList>
    </citation>
    <scope>NUCLEOTIDE SEQUENCE</scope>
    <source>
        <strain evidence="1">ECLA1</strain>
    </source>
</reference>
<keyword evidence="2" id="KW-1185">Reference proteome</keyword>
<gene>
    <name evidence="1" type="ORF">RRG08_011454</name>
</gene>
<comment type="caution">
    <text evidence="1">The sequence shown here is derived from an EMBL/GenBank/DDBJ whole genome shotgun (WGS) entry which is preliminary data.</text>
</comment>
<evidence type="ECO:0000313" key="2">
    <source>
        <dbReference type="Proteomes" id="UP001283361"/>
    </source>
</evidence>
<accession>A0AAE1DM76</accession>
<protein>
    <submittedName>
        <fullName evidence="1">Uncharacterized protein</fullName>
    </submittedName>
</protein>
<organism evidence="1 2">
    <name type="scientific">Elysia crispata</name>
    <name type="common">lettuce slug</name>
    <dbReference type="NCBI Taxonomy" id="231223"/>
    <lineage>
        <taxon>Eukaryota</taxon>
        <taxon>Metazoa</taxon>
        <taxon>Spiralia</taxon>
        <taxon>Lophotrochozoa</taxon>
        <taxon>Mollusca</taxon>
        <taxon>Gastropoda</taxon>
        <taxon>Heterobranchia</taxon>
        <taxon>Euthyneura</taxon>
        <taxon>Panpulmonata</taxon>
        <taxon>Sacoglossa</taxon>
        <taxon>Placobranchoidea</taxon>
        <taxon>Plakobranchidae</taxon>
        <taxon>Elysia</taxon>
    </lineage>
</organism>
<proteinExistence type="predicted"/>
<dbReference type="Proteomes" id="UP001283361">
    <property type="component" value="Unassembled WGS sequence"/>
</dbReference>
<evidence type="ECO:0000313" key="1">
    <source>
        <dbReference type="EMBL" id="KAK3775891.1"/>
    </source>
</evidence>